<accession>A0A421D0F3</accession>
<dbReference type="OrthoDB" id="5979581at2759"/>
<dbReference type="GO" id="GO:0005524">
    <property type="term" value="F:ATP binding"/>
    <property type="evidence" value="ECO:0007669"/>
    <property type="project" value="UniProtKB-KW"/>
</dbReference>
<feature type="domain" description="Protein kinase" evidence="6">
    <location>
        <begin position="1"/>
        <end position="247"/>
    </location>
</feature>
<dbReference type="GO" id="GO:0004674">
    <property type="term" value="F:protein serine/threonine kinase activity"/>
    <property type="evidence" value="ECO:0007669"/>
    <property type="project" value="UniProtKB-KW"/>
</dbReference>
<proteinExistence type="predicted"/>
<evidence type="ECO:0000256" key="3">
    <source>
        <dbReference type="ARBA" id="ARBA00022741"/>
    </source>
</evidence>
<dbReference type="Pfam" id="PF00069">
    <property type="entry name" value="Pkinase"/>
    <property type="match status" value="1"/>
</dbReference>
<dbReference type="STRING" id="1245748.A0A421D0F3"/>
<evidence type="ECO:0000256" key="2">
    <source>
        <dbReference type="ARBA" id="ARBA00022679"/>
    </source>
</evidence>
<protein>
    <recommendedName>
        <fullName evidence="6">Protein kinase domain-containing protein</fullName>
    </recommendedName>
</protein>
<dbReference type="GO" id="GO:0043484">
    <property type="term" value="P:regulation of RNA splicing"/>
    <property type="evidence" value="ECO:0007669"/>
    <property type="project" value="TreeGrafter"/>
</dbReference>
<evidence type="ECO:0000313" key="7">
    <source>
        <dbReference type="EMBL" id="RLL95593.1"/>
    </source>
</evidence>
<dbReference type="EMBL" id="NIDN02000145">
    <property type="protein sequence ID" value="RLL95593.1"/>
    <property type="molecule type" value="Genomic_DNA"/>
</dbReference>
<dbReference type="Proteomes" id="UP000215289">
    <property type="component" value="Unassembled WGS sequence"/>
</dbReference>
<dbReference type="SMART" id="SM00220">
    <property type="entry name" value="S_TKc"/>
    <property type="match status" value="1"/>
</dbReference>
<evidence type="ECO:0000259" key="6">
    <source>
        <dbReference type="PROSITE" id="PS50011"/>
    </source>
</evidence>
<keyword evidence="1" id="KW-0723">Serine/threonine-protein kinase</keyword>
<gene>
    <name evidence="7" type="ORF">CFD26_102340</name>
</gene>
<dbReference type="InterPro" id="IPR011009">
    <property type="entry name" value="Kinase-like_dom_sf"/>
</dbReference>
<reference evidence="7 8" key="1">
    <citation type="submission" date="2018-08" db="EMBL/GenBank/DDBJ databases">
        <title>Draft genome sequences of two Aspergillus turcosus clinical strains isolated from bronchoalveolar lavage fluid: one azole-susceptible and the other azole-resistant.</title>
        <authorList>
            <person name="Parent-Michaud M."/>
            <person name="Dufresne P.J."/>
            <person name="Fournier E."/>
            <person name="Martineau C."/>
            <person name="Moreira S."/>
            <person name="Perkins V."/>
            <person name="De Repentigny L."/>
            <person name="Dufresne S.F."/>
        </authorList>
    </citation>
    <scope>NUCLEOTIDE SEQUENCE [LARGE SCALE GENOMIC DNA]</scope>
    <source>
        <strain evidence="7">HMR AF 1038</strain>
    </source>
</reference>
<dbReference type="InterPro" id="IPR000719">
    <property type="entry name" value="Prot_kinase_dom"/>
</dbReference>
<evidence type="ECO:0000256" key="4">
    <source>
        <dbReference type="ARBA" id="ARBA00022777"/>
    </source>
</evidence>
<evidence type="ECO:0000256" key="1">
    <source>
        <dbReference type="ARBA" id="ARBA00022527"/>
    </source>
</evidence>
<keyword evidence="4" id="KW-0418">Kinase</keyword>
<dbReference type="SUPFAM" id="SSF56112">
    <property type="entry name" value="Protein kinase-like (PK-like)"/>
    <property type="match status" value="1"/>
</dbReference>
<evidence type="ECO:0000313" key="8">
    <source>
        <dbReference type="Proteomes" id="UP000215289"/>
    </source>
</evidence>
<dbReference type="PANTHER" id="PTHR45646">
    <property type="entry name" value="SERINE/THREONINE-PROTEIN KINASE DOA-RELATED"/>
    <property type="match status" value="1"/>
</dbReference>
<keyword evidence="3" id="KW-0547">Nucleotide-binding</keyword>
<keyword evidence="2" id="KW-0808">Transferase</keyword>
<dbReference type="AlphaFoldDB" id="A0A421D0F3"/>
<sequence>MTFENEDVLPNFLKEQITNCPMQCKTDETTGQTVYRCHNDLGPLDWRELRKMLPKIADFGLATHLTVNSDGKAGKGEVGLHPIQSDQFRAPEVILGCGWSFSADIWNFGVLAWNIIERTELFRQVHDAQGHYNPKAHLAEMIALLGPPPKQLLARSDAMAGVQWPTAVKNEAGRLCSNGREYFDGPFFNENGEFLYDDLIPTRKLEDSIMTLEEKERQAFLSFVNHMLAWLPEDRQTAGELMEHPFLNG</sequence>
<dbReference type="PROSITE" id="PS50011">
    <property type="entry name" value="PROTEIN_KINASE_DOM"/>
    <property type="match status" value="1"/>
</dbReference>
<dbReference type="GO" id="GO:0005634">
    <property type="term" value="C:nucleus"/>
    <property type="evidence" value="ECO:0007669"/>
    <property type="project" value="TreeGrafter"/>
</dbReference>
<keyword evidence="5" id="KW-0067">ATP-binding</keyword>
<comment type="caution">
    <text evidence="7">The sequence shown here is derived from an EMBL/GenBank/DDBJ whole genome shotgun (WGS) entry which is preliminary data.</text>
</comment>
<evidence type="ECO:0000256" key="5">
    <source>
        <dbReference type="ARBA" id="ARBA00022840"/>
    </source>
</evidence>
<keyword evidence="8" id="KW-1185">Reference proteome</keyword>
<dbReference type="InterPro" id="IPR051175">
    <property type="entry name" value="CLK_kinases"/>
</dbReference>
<name>A0A421D0F3_9EURO</name>
<dbReference type="PANTHER" id="PTHR45646:SF11">
    <property type="entry name" value="SERINE_THREONINE-PROTEIN KINASE DOA"/>
    <property type="match status" value="1"/>
</dbReference>
<dbReference type="Gene3D" id="1.10.510.10">
    <property type="entry name" value="Transferase(Phosphotransferase) domain 1"/>
    <property type="match status" value="1"/>
</dbReference>
<organism evidence="7 8">
    <name type="scientific">Aspergillus turcosus</name>
    <dbReference type="NCBI Taxonomy" id="1245748"/>
    <lineage>
        <taxon>Eukaryota</taxon>
        <taxon>Fungi</taxon>
        <taxon>Dikarya</taxon>
        <taxon>Ascomycota</taxon>
        <taxon>Pezizomycotina</taxon>
        <taxon>Eurotiomycetes</taxon>
        <taxon>Eurotiomycetidae</taxon>
        <taxon>Eurotiales</taxon>
        <taxon>Aspergillaceae</taxon>
        <taxon>Aspergillus</taxon>
        <taxon>Aspergillus subgen. Fumigati</taxon>
    </lineage>
</organism>